<evidence type="ECO:0000313" key="2">
    <source>
        <dbReference type="Proteomes" id="UP000492821"/>
    </source>
</evidence>
<feature type="region of interest" description="Disordered" evidence="1">
    <location>
        <begin position="55"/>
        <end position="82"/>
    </location>
</feature>
<dbReference type="Proteomes" id="UP000492821">
    <property type="component" value="Unassembled WGS sequence"/>
</dbReference>
<sequence length="282" mass="30751">MASRHSESNVLMPTVKNDNNKNSEAVTEALRTLRQRNVDLAENIFELEKTLRKMSETSRVTNGQTDENKSCDNNNNNKKTETKKEIPPELLMRMESCRSEVVPRIEPFLPSNSKLFFVATNVIKLRPRLTLQASHLLSPNDVLDANGNHVVQPSEGSGAGYSNATTAAAASFLVIGPHNLRKRSGGCLRVADRIVSIDSTLVGELDLPSDARANVSGPSLQNGLLASNNHDQQDDFGLLAAAVDKEAESAISVLGIVRESTNPRRKSCVKMAVSLELNLMGY</sequence>
<proteinExistence type="predicted"/>
<reference evidence="3" key="2">
    <citation type="submission" date="2020-10" db="UniProtKB">
        <authorList>
            <consortium name="WormBaseParasite"/>
        </authorList>
    </citation>
    <scope>IDENTIFICATION</scope>
</reference>
<reference evidence="2" key="1">
    <citation type="journal article" date="2013" name="Genetics">
        <title>The draft genome and transcriptome of Panagrellus redivivus are shaped by the harsh demands of a free-living lifestyle.</title>
        <authorList>
            <person name="Srinivasan J."/>
            <person name="Dillman A.R."/>
            <person name="Macchietto M.G."/>
            <person name="Heikkinen L."/>
            <person name="Lakso M."/>
            <person name="Fracchia K.M."/>
            <person name="Antoshechkin I."/>
            <person name="Mortazavi A."/>
            <person name="Wong G."/>
            <person name="Sternberg P.W."/>
        </authorList>
    </citation>
    <scope>NUCLEOTIDE SEQUENCE [LARGE SCALE GENOMIC DNA]</scope>
    <source>
        <strain evidence="2">MT8872</strain>
    </source>
</reference>
<evidence type="ECO:0000256" key="1">
    <source>
        <dbReference type="SAM" id="MobiDB-lite"/>
    </source>
</evidence>
<evidence type="ECO:0000313" key="3">
    <source>
        <dbReference type="WBParaSite" id="Pan_g9715.t1"/>
    </source>
</evidence>
<dbReference type="AlphaFoldDB" id="A0A7E5A1X4"/>
<name>A0A7E5A1X4_PANRE</name>
<dbReference type="WBParaSite" id="Pan_g9715.t1">
    <property type="protein sequence ID" value="Pan_g9715.t1"/>
    <property type="gene ID" value="Pan_g9715"/>
</dbReference>
<protein>
    <submittedName>
        <fullName evidence="3">PDZ domain-containing protein</fullName>
    </submittedName>
</protein>
<keyword evidence="2" id="KW-1185">Reference proteome</keyword>
<accession>A0A7E5A1X4</accession>
<organism evidence="2 3">
    <name type="scientific">Panagrellus redivivus</name>
    <name type="common">Microworm</name>
    <dbReference type="NCBI Taxonomy" id="6233"/>
    <lineage>
        <taxon>Eukaryota</taxon>
        <taxon>Metazoa</taxon>
        <taxon>Ecdysozoa</taxon>
        <taxon>Nematoda</taxon>
        <taxon>Chromadorea</taxon>
        <taxon>Rhabditida</taxon>
        <taxon>Tylenchina</taxon>
        <taxon>Panagrolaimomorpha</taxon>
        <taxon>Panagrolaimoidea</taxon>
        <taxon>Panagrolaimidae</taxon>
        <taxon>Panagrellus</taxon>
    </lineage>
</organism>